<organism evidence="1 2">
    <name type="scientific">Dreissena polymorpha</name>
    <name type="common">Zebra mussel</name>
    <name type="synonym">Mytilus polymorpha</name>
    <dbReference type="NCBI Taxonomy" id="45954"/>
    <lineage>
        <taxon>Eukaryota</taxon>
        <taxon>Metazoa</taxon>
        <taxon>Spiralia</taxon>
        <taxon>Lophotrochozoa</taxon>
        <taxon>Mollusca</taxon>
        <taxon>Bivalvia</taxon>
        <taxon>Autobranchia</taxon>
        <taxon>Heteroconchia</taxon>
        <taxon>Euheterodonta</taxon>
        <taxon>Imparidentia</taxon>
        <taxon>Neoheterodontei</taxon>
        <taxon>Myida</taxon>
        <taxon>Dreissenoidea</taxon>
        <taxon>Dreissenidae</taxon>
        <taxon>Dreissena</taxon>
    </lineage>
</organism>
<reference evidence="1" key="2">
    <citation type="submission" date="2020-11" db="EMBL/GenBank/DDBJ databases">
        <authorList>
            <person name="McCartney M.A."/>
            <person name="Auch B."/>
            <person name="Kono T."/>
            <person name="Mallez S."/>
            <person name="Becker A."/>
            <person name="Gohl D.M."/>
            <person name="Silverstein K.A.T."/>
            <person name="Koren S."/>
            <person name="Bechman K.B."/>
            <person name="Herman A."/>
            <person name="Abrahante J.E."/>
            <person name="Garbe J."/>
        </authorList>
    </citation>
    <scope>NUCLEOTIDE SEQUENCE</scope>
    <source>
        <strain evidence="1">Duluth1</strain>
        <tissue evidence="1">Whole animal</tissue>
    </source>
</reference>
<evidence type="ECO:0000313" key="2">
    <source>
        <dbReference type="Proteomes" id="UP000828390"/>
    </source>
</evidence>
<proteinExistence type="predicted"/>
<dbReference type="EMBL" id="JAIWYP010000008">
    <property type="protein sequence ID" value="KAH3781767.1"/>
    <property type="molecule type" value="Genomic_DNA"/>
</dbReference>
<name>A0A9D4EK48_DREPO</name>
<accession>A0A9D4EK48</accession>
<comment type="caution">
    <text evidence="1">The sequence shown here is derived from an EMBL/GenBank/DDBJ whole genome shotgun (WGS) entry which is preliminary data.</text>
</comment>
<gene>
    <name evidence="1" type="ORF">DPMN_159671</name>
</gene>
<dbReference type="Proteomes" id="UP000828390">
    <property type="component" value="Unassembled WGS sequence"/>
</dbReference>
<dbReference type="AlphaFoldDB" id="A0A9D4EK48"/>
<reference evidence="1" key="1">
    <citation type="journal article" date="2019" name="bioRxiv">
        <title>The Genome of the Zebra Mussel, Dreissena polymorpha: A Resource for Invasive Species Research.</title>
        <authorList>
            <person name="McCartney M.A."/>
            <person name="Auch B."/>
            <person name="Kono T."/>
            <person name="Mallez S."/>
            <person name="Zhang Y."/>
            <person name="Obille A."/>
            <person name="Becker A."/>
            <person name="Abrahante J.E."/>
            <person name="Garbe J."/>
            <person name="Badalamenti J.P."/>
            <person name="Herman A."/>
            <person name="Mangelson H."/>
            <person name="Liachko I."/>
            <person name="Sullivan S."/>
            <person name="Sone E.D."/>
            <person name="Koren S."/>
            <person name="Silverstein K.A.T."/>
            <person name="Beckman K.B."/>
            <person name="Gohl D.M."/>
        </authorList>
    </citation>
    <scope>NUCLEOTIDE SEQUENCE</scope>
    <source>
        <strain evidence="1">Duluth1</strain>
        <tissue evidence="1">Whole animal</tissue>
    </source>
</reference>
<sequence>MSAAVLVKRPLLKLDIDRIEVTSSDSTLILPVSEMVVIENVQSGFCVGLAGADNNVCISSNTSWSCEMASTMSAARRFCLGAGLFVYLFFSSPDCSGELL</sequence>
<protein>
    <submittedName>
        <fullName evidence="1">Uncharacterized protein</fullName>
    </submittedName>
</protein>
<keyword evidence="2" id="KW-1185">Reference proteome</keyword>
<evidence type="ECO:0000313" key="1">
    <source>
        <dbReference type="EMBL" id="KAH3781767.1"/>
    </source>
</evidence>